<comment type="similarity">
    <text evidence="1">Belongs to the actin family.</text>
</comment>
<dbReference type="InterPro" id="IPR004000">
    <property type="entry name" value="Actin"/>
</dbReference>
<evidence type="ECO:0000313" key="2">
    <source>
        <dbReference type="EMBL" id="ORC91401.1"/>
    </source>
</evidence>
<dbReference type="STRING" id="67003.A0A1X0P3H1"/>
<comment type="caution">
    <text evidence="2">The sequence shown here is derived from an EMBL/GenBank/DDBJ whole genome shotgun (WGS) entry which is preliminary data.</text>
</comment>
<dbReference type="VEuPathDB" id="TriTrypDB:TM35_000064060"/>
<dbReference type="PRINTS" id="PR00190">
    <property type="entry name" value="ACTIN"/>
</dbReference>
<proteinExistence type="inferred from homology"/>
<dbReference type="EMBL" id="NBCO01000006">
    <property type="protein sequence ID" value="ORC91401.1"/>
    <property type="molecule type" value="Genomic_DNA"/>
</dbReference>
<dbReference type="PANTHER" id="PTHR11937">
    <property type="entry name" value="ACTIN"/>
    <property type="match status" value="1"/>
</dbReference>
<dbReference type="GeneID" id="39983223"/>
<organism evidence="2 3">
    <name type="scientific">Trypanosoma theileri</name>
    <dbReference type="NCBI Taxonomy" id="67003"/>
    <lineage>
        <taxon>Eukaryota</taxon>
        <taxon>Discoba</taxon>
        <taxon>Euglenozoa</taxon>
        <taxon>Kinetoplastea</taxon>
        <taxon>Metakinetoplastina</taxon>
        <taxon>Trypanosomatida</taxon>
        <taxon>Trypanosomatidae</taxon>
        <taxon>Trypanosoma</taxon>
    </lineage>
</organism>
<dbReference type="Gene3D" id="3.90.640.10">
    <property type="entry name" value="Actin, Chain A, domain 4"/>
    <property type="match status" value="1"/>
</dbReference>
<sequence>MSGGIAVVDVGSGHTRVGLAGEEAPRVVAATLVGAARPRGVPGSLLQHRSDDYAGEAAERAAGRLLTRRPVQGRRVANFDDLEHLLHDALYAWLPLIPSETPLLWVEPAGTTRADRERVCALLFDVFDIPRLAITSAAATTMYATGRTTGIALDSGEDRTTISAVWEGYSLQHAVHVSAVAGRALTDRLFTYLRGKGYAFSTPQDHRLVDDIKCKMCYVAADLELELEQLRKKTHFESYQLPDEQHIYLHESQFTIPEILFTPPMEESSEIFTGFGEKDMYDVTLCKKEIGWAEAVKKVVESSPLYTQSHLYGNIVLGGGNTMFPGIEQRLQHDVVELTKGNNNINFKSNISNSQDTVNCIAFPDRDLAAWIGGSVVASMPTFLHTCLSRGEYHENGAGLIHTRVS</sequence>
<keyword evidence="3" id="KW-1185">Reference proteome</keyword>
<reference evidence="2 3" key="1">
    <citation type="submission" date="2017-03" db="EMBL/GenBank/DDBJ databases">
        <title>An alternative strategy for trypanosome survival in the mammalian bloodstream revealed through genome and transcriptome analysis of the ubiquitous bovine parasite Trypanosoma (Megatrypanum) theileri.</title>
        <authorList>
            <person name="Kelly S."/>
            <person name="Ivens A."/>
            <person name="Mott A."/>
            <person name="O'Neill E."/>
            <person name="Emms D."/>
            <person name="Macleod O."/>
            <person name="Voorheis P."/>
            <person name="Matthews J."/>
            <person name="Matthews K."/>
            <person name="Carrington M."/>
        </authorList>
    </citation>
    <scope>NUCLEOTIDE SEQUENCE [LARGE SCALE GENOMIC DNA]</scope>
    <source>
        <strain evidence="2">Edinburgh</strain>
    </source>
</reference>
<dbReference type="FunFam" id="3.30.420.40:FF:000050">
    <property type="entry name" value="Actin, alpha skeletal muscle"/>
    <property type="match status" value="1"/>
</dbReference>
<protein>
    <submittedName>
        <fullName evidence="2">Putative actin-like protein</fullName>
    </submittedName>
</protein>
<name>A0A1X0P3H1_9TRYP</name>
<evidence type="ECO:0000313" key="3">
    <source>
        <dbReference type="Proteomes" id="UP000192257"/>
    </source>
</evidence>
<dbReference type="InterPro" id="IPR043129">
    <property type="entry name" value="ATPase_NBD"/>
</dbReference>
<accession>A0A1X0P3H1</accession>
<gene>
    <name evidence="2" type="ORF">TM35_000064060</name>
</gene>
<dbReference type="Gene3D" id="3.30.420.40">
    <property type="match status" value="2"/>
</dbReference>
<evidence type="ECO:0000256" key="1">
    <source>
        <dbReference type="RuleBase" id="RU000487"/>
    </source>
</evidence>
<dbReference type="OrthoDB" id="5132116at2759"/>
<dbReference type="Proteomes" id="UP000192257">
    <property type="component" value="Unassembled WGS sequence"/>
</dbReference>
<dbReference type="SUPFAM" id="SSF53067">
    <property type="entry name" value="Actin-like ATPase domain"/>
    <property type="match status" value="2"/>
</dbReference>
<dbReference type="RefSeq" id="XP_028885467.1">
    <property type="nucleotide sequence ID" value="XM_029023443.1"/>
</dbReference>
<dbReference type="SMART" id="SM00268">
    <property type="entry name" value="ACTIN"/>
    <property type="match status" value="1"/>
</dbReference>
<dbReference type="AlphaFoldDB" id="A0A1X0P3H1"/>
<dbReference type="Pfam" id="PF00022">
    <property type="entry name" value="Actin"/>
    <property type="match status" value="1"/>
</dbReference>